<dbReference type="InterPro" id="IPR000883">
    <property type="entry name" value="Cyt_C_Oxase_1"/>
</dbReference>
<evidence type="ECO:0000313" key="4">
    <source>
        <dbReference type="EMBL" id="SFP61169.1"/>
    </source>
</evidence>
<keyword evidence="1" id="KW-0679">Respiratory chain</keyword>
<feature type="transmembrane region" description="Helical" evidence="2">
    <location>
        <begin position="108"/>
        <end position="127"/>
    </location>
</feature>
<keyword evidence="1" id="KW-0249">Electron transport</keyword>
<dbReference type="GO" id="GO:0015990">
    <property type="term" value="P:electron transport coupled proton transport"/>
    <property type="evidence" value="ECO:0007669"/>
    <property type="project" value="TreeGrafter"/>
</dbReference>
<dbReference type="Proteomes" id="UP000199356">
    <property type="component" value="Unassembled WGS sequence"/>
</dbReference>
<evidence type="ECO:0000256" key="2">
    <source>
        <dbReference type="SAM" id="Phobius"/>
    </source>
</evidence>
<dbReference type="GO" id="GO:0004129">
    <property type="term" value="F:cytochrome-c oxidase activity"/>
    <property type="evidence" value="ECO:0007669"/>
    <property type="project" value="InterPro"/>
</dbReference>
<protein>
    <submittedName>
        <fullName evidence="4">Cytochrome C and Quinol oxidase polypeptide I</fullName>
    </submittedName>
</protein>
<feature type="transmembrane region" description="Helical" evidence="2">
    <location>
        <begin position="220"/>
        <end position="242"/>
    </location>
</feature>
<feature type="transmembrane region" description="Helical" evidence="2">
    <location>
        <begin position="37"/>
        <end position="60"/>
    </location>
</feature>
<dbReference type="PROSITE" id="PS50855">
    <property type="entry name" value="COX1"/>
    <property type="match status" value="1"/>
</dbReference>
<dbReference type="SUPFAM" id="SSF81442">
    <property type="entry name" value="Cytochrome c oxidase subunit I-like"/>
    <property type="match status" value="1"/>
</dbReference>
<feature type="transmembrane region" description="Helical" evidence="2">
    <location>
        <begin position="6"/>
        <end position="25"/>
    </location>
</feature>
<evidence type="ECO:0000313" key="5">
    <source>
        <dbReference type="Proteomes" id="UP000199356"/>
    </source>
</evidence>
<keyword evidence="2" id="KW-0472">Membrane</keyword>
<feature type="transmembrane region" description="Helical" evidence="2">
    <location>
        <begin position="359"/>
        <end position="376"/>
    </location>
</feature>
<dbReference type="GO" id="GO:0022904">
    <property type="term" value="P:respiratory electron transport chain"/>
    <property type="evidence" value="ECO:0007669"/>
    <property type="project" value="TreeGrafter"/>
</dbReference>
<feature type="transmembrane region" description="Helical" evidence="2">
    <location>
        <begin position="336"/>
        <end position="353"/>
    </location>
</feature>
<sequence>MWQHLFWIFAHPWVYIIVLPAMGMVSDALPVFCRQPLVGYTLVVIATITTMILGFGVWVHHMFATGIPFMSLSFFSGASFIITIPSAVSVFAWILTIWYGKPVVKVPFLYFASFIVMFTIGGVSGVMTASVPADFQLHGTYFVVAHIHYVLIGINLFGVLGALYFWFPKMSGRMMSERLGTWAFAFIFGGFNLAFLPMHWTGLMGMPRRVYTYPEGAGWGWVNMTTTVGSFLLAFGILLVLVNVWHGLRRGKPAGDNPWDAPTLEWAVSSPPPPYNFATAPVLASRHPLWEDRLPEGSGRSSLHHGPLLDDGKEAMLTTVLDAEPDLVVKMPDDTLWPFLTTVAMTVFFGALLLHLWTWAAAGLGAILLCMLGWLWPRDDLAQTSKEAHHG</sequence>
<keyword evidence="1" id="KW-0813">Transport</keyword>
<name>A0A1I5RRI9_9RHOB</name>
<reference evidence="4 5" key="1">
    <citation type="submission" date="2016-10" db="EMBL/GenBank/DDBJ databases">
        <authorList>
            <person name="de Groot N.N."/>
        </authorList>
    </citation>
    <scope>NUCLEOTIDE SEQUENCE [LARGE SCALE GENOMIC DNA]</scope>
    <source>
        <strain evidence="4 5">DSM 19547</strain>
    </source>
</reference>
<keyword evidence="2" id="KW-0812">Transmembrane</keyword>
<feature type="domain" description="Cytochrome oxidase subunit I profile" evidence="3">
    <location>
        <begin position="1"/>
        <end position="284"/>
    </location>
</feature>
<dbReference type="InterPro" id="IPR023616">
    <property type="entry name" value="Cyt_c_oxase-like_su1_dom"/>
</dbReference>
<dbReference type="InterPro" id="IPR036927">
    <property type="entry name" value="Cyt_c_oxase-like_su1_sf"/>
</dbReference>
<keyword evidence="2" id="KW-1133">Transmembrane helix</keyword>
<dbReference type="Pfam" id="PF00115">
    <property type="entry name" value="COX1"/>
    <property type="match status" value="1"/>
</dbReference>
<dbReference type="PRINTS" id="PR01165">
    <property type="entry name" value="CYCOXIDASEI"/>
</dbReference>
<dbReference type="Gene3D" id="1.10.287.70">
    <property type="match status" value="1"/>
</dbReference>
<feature type="transmembrane region" description="Helical" evidence="2">
    <location>
        <begin position="147"/>
        <end position="167"/>
    </location>
</feature>
<feature type="transmembrane region" description="Helical" evidence="2">
    <location>
        <begin position="72"/>
        <end position="96"/>
    </location>
</feature>
<evidence type="ECO:0000256" key="1">
    <source>
        <dbReference type="ARBA" id="ARBA00022660"/>
    </source>
</evidence>
<accession>A0A1I5RRI9</accession>
<keyword evidence="5" id="KW-1185">Reference proteome</keyword>
<dbReference type="PANTHER" id="PTHR10422:SF18">
    <property type="entry name" value="CYTOCHROME C OXIDASE SUBUNIT 1"/>
    <property type="match status" value="1"/>
</dbReference>
<dbReference type="GO" id="GO:0016020">
    <property type="term" value="C:membrane"/>
    <property type="evidence" value="ECO:0007669"/>
    <property type="project" value="InterPro"/>
</dbReference>
<dbReference type="Gene3D" id="1.20.210.10">
    <property type="entry name" value="Cytochrome c oxidase-like, subunit I domain"/>
    <property type="match status" value="1"/>
</dbReference>
<gene>
    <name evidence="4" type="ORF">SAMN04488047_10954</name>
</gene>
<dbReference type="PANTHER" id="PTHR10422">
    <property type="entry name" value="CYTOCHROME C OXIDASE SUBUNIT 1"/>
    <property type="match status" value="1"/>
</dbReference>
<proteinExistence type="predicted"/>
<feature type="transmembrane region" description="Helical" evidence="2">
    <location>
        <begin position="179"/>
        <end position="200"/>
    </location>
</feature>
<evidence type="ECO:0000259" key="3">
    <source>
        <dbReference type="PROSITE" id="PS50855"/>
    </source>
</evidence>
<dbReference type="STRING" id="441119.SAMN04488047_10954"/>
<dbReference type="AlphaFoldDB" id="A0A1I5RRI9"/>
<dbReference type="GO" id="GO:0009060">
    <property type="term" value="P:aerobic respiration"/>
    <property type="evidence" value="ECO:0007669"/>
    <property type="project" value="InterPro"/>
</dbReference>
<dbReference type="EMBL" id="FOXA01000009">
    <property type="protein sequence ID" value="SFP61169.1"/>
    <property type="molecule type" value="Genomic_DNA"/>
</dbReference>
<dbReference type="GO" id="GO:0020037">
    <property type="term" value="F:heme binding"/>
    <property type="evidence" value="ECO:0007669"/>
    <property type="project" value="InterPro"/>
</dbReference>
<organism evidence="4 5">
    <name type="scientific">Tranquillimonas alkanivorans</name>
    <dbReference type="NCBI Taxonomy" id="441119"/>
    <lineage>
        <taxon>Bacteria</taxon>
        <taxon>Pseudomonadati</taxon>
        <taxon>Pseudomonadota</taxon>
        <taxon>Alphaproteobacteria</taxon>
        <taxon>Rhodobacterales</taxon>
        <taxon>Roseobacteraceae</taxon>
        <taxon>Tranquillimonas</taxon>
    </lineage>
</organism>